<dbReference type="InterPro" id="IPR045079">
    <property type="entry name" value="Oxoprolinase-like"/>
</dbReference>
<keyword evidence="5" id="KW-0436">Ligase</keyword>
<evidence type="ECO:0000313" key="5">
    <source>
        <dbReference type="EMBL" id="QDT35486.1"/>
    </source>
</evidence>
<dbReference type="Pfam" id="PF02538">
    <property type="entry name" value="Hydantoinase_B"/>
    <property type="match status" value="1"/>
</dbReference>
<dbReference type="InterPro" id="IPR008040">
    <property type="entry name" value="Hydant_A_N"/>
</dbReference>
<dbReference type="GO" id="GO:0016874">
    <property type="term" value="F:ligase activity"/>
    <property type="evidence" value="ECO:0007669"/>
    <property type="project" value="UniProtKB-KW"/>
</dbReference>
<evidence type="ECO:0000259" key="4">
    <source>
        <dbReference type="Pfam" id="PF05378"/>
    </source>
</evidence>
<protein>
    <submittedName>
        <fullName evidence="5">Acetophenone carboxylase gamma subunit</fullName>
        <ecNumber evidence="5">6.4.1.8</ecNumber>
    </submittedName>
</protein>
<reference evidence="5 6" key="1">
    <citation type="submission" date="2019-02" db="EMBL/GenBank/DDBJ databases">
        <title>Deep-cultivation of Planctomycetes and their phenomic and genomic characterization uncovers novel biology.</title>
        <authorList>
            <person name="Wiegand S."/>
            <person name="Jogler M."/>
            <person name="Boedeker C."/>
            <person name="Pinto D."/>
            <person name="Vollmers J."/>
            <person name="Rivas-Marin E."/>
            <person name="Kohn T."/>
            <person name="Peeters S.H."/>
            <person name="Heuer A."/>
            <person name="Rast P."/>
            <person name="Oberbeckmann S."/>
            <person name="Bunk B."/>
            <person name="Jeske O."/>
            <person name="Meyerdierks A."/>
            <person name="Storesund J.E."/>
            <person name="Kallscheuer N."/>
            <person name="Luecker S."/>
            <person name="Lage O.M."/>
            <person name="Pohl T."/>
            <person name="Merkel B.J."/>
            <person name="Hornburger P."/>
            <person name="Mueller R.-W."/>
            <person name="Bruemmer F."/>
            <person name="Labrenz M."/>
            <person name="Spormann A.M."/>
            <person name="Op den Camp H."/>
            <person name="Overmann J."/>
            <person name="Amann R."/>
            <person name="Jetten M.S.M."/>
            <person name="Mascher T."/>
            <person name="Medema M.H."/>
            <person name="Devos D.P."/>
            <person name="Kaster A.-K."/>
            <person name="Ovreas L."/>
            <person name="Rohde M."/>
            <person name="Galperin M.Y."/>
            <person name="Jogler C."/>
        </authorList>
    </citation>
    <scope>NUCLEOTIDE SEQUENCE [LARGE SCALE GENOMIC DNA]</scope>
    <source>
        <strain evidence="5 6">Mal48</strain>
    </source>
</reference>
<dbReference type="InterPro" id="IPR003692">
    <property type="entry name" value="Hydantoinase_B"/>
</dbReference>
<proteinExistence type="inferred from homology"/>
<evidence type="ECO:0000313" key="6">
    <source>
        <dbReference type="Proteomes" id="UP000315724"/>
    </source>
</evidence>
<dbReference type="Pfam" id="PF01968">
    <property type="entry name" value="Hydantoinase_A"/>
    <property type="match status" value="1"/>
</dbReference>
<evidence type="ECO:0000259" key="2">
    <source>
        <dbReference type="Pfam" id="PF01968"/>
    </source>
</evidence>
<dbReference type="InterPro" id="IPR002821">
    <property type="entry name" value="Hydantoinase_A"/>
</dbReference>
<dbReference type="EC" id="6.4.1.8" evidence="5"/>
<sequence length="1281" mass="137642">MSKQTRWQFWIDVGGTFTDCVACSPTGILKTYKTLSSGIVKGQIETCDLNSMTDSLRLGEPDRFWNGWKVTVFSKEDRSPVYSSTVQNYDSRTATLTLSTPLSSSVKPGDQYELQCSLEAPVICIRAILELPSGQPIPPVDIRMGTTRGTNALLERKGARTAFITTKGFADLLLIGNQDRPDLFDLNIKKPMPLYEVVIEAEERLAADGAILTPLNRLRIQEQLRELKASGIESVAIALLHAYRNSEHEEAIERIAREVGFKEVSRSSSVAATIKIVPRAETTVLDAYLTPILRQYVASIRDSLTPESTLKLMTSHGGLVDGSMFTGKDCILSGPAGGVVAFAKIAEAAGFQQAIGFDMGGTSTDVSRFGGAFEIERETTKAGVRIASPTLSIETVAAGGGSICSFDGIQLRVGPESAGANPGPACYGRGGPLTVTDSNVALGRVLPEQFPFPLDREAVNDRLTEICKQIEATTNIVYTPMELAAGFIDIANETMTRAIRKVSIQKGYNPQDHLLVSFGGAGGQHACAMAKSLGVQSILVHPFAGILSAYGMGLADVRKRQETTILQKLSEATLSLAEEAFQAMQEQLRLEIQGEGISESDILPAVRSLSLRYTGLDSSIEIPEPADGDYAAAYETQHEQLFGYRHRDRAIEITTANVELIGNISQLISTPAPQKSSQKQAGLSTKIWYGEKELEAALFLRERLSSDNMIPGPAILCDAGSTIWIEPGFTGRVQPDGAVLIEQTEVQEAQTMETQDNASVGEPDLILLEIFNNQFASIAEQMGFTLQRTSVSTNVKERLDYSCAIFSAEGNLVVNAPHIPVHLGAMGETVQTILRDCPDLNPGDVIITNDPYAGGSHLPDVTVVTPVHERQTGELLFLTASRAHHAEIGGITPGSMPPFSKNLAEEGVLIRQFKLVDGGVSQEDQLRALLESGPFPSRNVADNLADIAAQVAANKIGARLLLELIDSQGRETVLRYMKSIQETARKKMERALSGIENGKYFRKDYLDDGSPISVEITIDGSRATIDFSGTGPVLNSNLNANRAIVTAACMYVFRSLIEESIPLNSGVLEPLEIVLPECLLNPPAHQDPVHCAAMVGGNVETSQRVVDVLLGALGKAAASQGTMNNLTFGDETFGYYETICGGAGATADSPGASAVHTHMTNTRLTDVEVIEHRYPVRIQEFKIRDGSGGAGKNSGGDGIVRKFEFLEPLKVSLLTQRRGEFPPFGLAGGEAGSIGRNIFRKQGEERSLDVGGCVHLDVSSGDTLMIQTPGGGGFGASEVSG</sequence>
<dbReference type="KEGG" id="tpol:Mal48_47630"/>
<dbReference type="Proteomes" id="UP000315724">
    <property type="component" value="Chromosome"/>
</dbReference>
<dbReference type="Pfam" id="PF05378">
    <property type="entry name" value="Hydant_A_N"/>
    <property type="match status" value="2"/>
</dbReference>
<name>A0A517QV24_9PLAN</name>
<organism evidence="5 6">
    <name type="scientific">Thalassoglobus polymorphus</name>
    <dbReference type="NCBI Taxonomy" id="2527994"/>
    <lineage>
        <taxon>Bacteria</taxon>
        <taxon>Pseudomonadati</taxon>
        <taxon>Planctomycetota</taxon>
        <taxon>Planctomycetia</taxon>
        <taxon>Planctomycetales</taxon>
        <taxon>Planctomycetaceae</taxon>
        <taxon>Thalassoglobus</taxon>
    </lineage>
</organism>
<feature type="domain" description="Hydantoinase B/oxoprolinase" evidence="3">
    <location>
        <begin position="764"/>
        <end position="1276"/>
    </location>
</feature>
<dbReference type="RefSeq" id="WP_145205128.1">
    <property type="nucleotide sequence ID" value="NZ_CP036267.1"/>
</dbReference>
<dbReference type="EMBL" id="CP036267">
    <property type="protein sequence ID" value="QDT35486.1"/>
    <property type="molecule type" value="Genomic_DNA"/>
</dbReference>
<comment type="similarity">
    <text evidence="1">Belongs to the oxoprolinase family.</text>
</comment>
<feature type="domain" description="Hydantoinase/oxoprolinase N-terminal" evidence="4">
    <location>
        <begin position="9"/>
        <end position="37"/>
    </location>
</feature>
<keyword evidence="6" id="KW-1185">Reference proteome</keyword>
<evidence type="ECO:0000256" key="1">
    <source>
        <dbReference type="ARBA" id="ARBA00010403"/>
    </source>
</evidence>
<dbReference type="GO" id="GO:0017168">
    <property type="term" value="F:5-oxoprolinase (ATP-hydrolyzing) activity"/>
    <property type="evidence" value="ECO:0007669"/>
    <property type="project" value="TreeGrafter"/>
</dbReference>
<dbReference type="GO" id="GO:0005829">
    <property type="term" value="C:cytosol"/>
    <property type="evidence" value="ECO:0007669"/>
    <property type="project" value="TreeGrafter"/>
</dbReference>
<dbReference type="PANTHER" id="PTHR11365:SF23">
    <property type="entry name" value="HYPOTHETICAL 5-OXOPROLINASE (EUROFUNG)-RELATED"/>
    <property type="match status" value="1"/>
</dbReference>
<dbReference type="GO" id="GO:0006749">
    <property type="term" value="P:glutathione metabolic process"/>
    <property type="evidence" value="ECO:0007669"/>
    <property type="project" value="TreeGrafter"/>
</dbReference>
<feature type="domain" description="Hydantoinase A/oxoprolinase" evidence="2">
    <location>
        <begin position="279"/>
        <end position="560"/>
    </location>
</feature>
<gene>
    <name evidence="5" type="primary">apc3</name>
    <name evidence="5" type="ORF">Mal48_47630</name>
</gene>
<evidence type="ECO:0000259" key="3">
    <source>
        <dbReference type="Pfam" id="PF02538"/>
    </source>
</evidence>
<dbReference type="PANTHER" id="PTHR11365">
    <property type="entry name" value="5-OXOPROLINASE RELATED"/>
    <property type="match status" value="1"/>
</dbReference>
<dbReference type="OrthoDB" id="9768323at2"/>
<accession>A0A517QV24</accession>
<feature type="domain" description="Hydantoinase/oxoprolinase N-terminal" evidence="4">
    <location>
        <begin position="119"/>
        <end position="260"/>
    </location>
</feature>